<gene>
    <name evidence="4" type="ORF">BaOVIS_022070</name>
</gene>
<dbReference type="GO" id="GO:0003735">
    <property type="term" value="F:structural constituent of ribosome"/>
    <property type="evidence" value="ECO:0007669"/>
    <property type="project" value="InterPro"/>
</dbReference>
<dbReference type="SUPFAM" id="SSF54686">
    <property type="entry name" value="Ribosomal protein L16p/L10e"/>
    <property type="match status" value="1"/>
</dbReference>
<dbReference type="InterPro" id="IPR016180">
    <property type="entry name" value="Ribosomal_uL16_dom"/>
</dbReference>
<dbReference type="GO" id="GO:0019843">
    <property type="term" value="F:rRNA binding"/>
    <property type="evidence" value="ECO:0007669"/>
    <property type="project" value="InterPro"/>
</dbReference>
<evidence type="ECO:0000256" key="2">
    <source>
        <dbReference type="ARBA" id="ARBA00022980"/>
    </source>
</evidence>
<dbReference type="PANTHER" id="PTHR12220:SF13">
    <property type="entry name" value="LARGE RIBOSOMAL SUBUNIT PROTEIN UL16M"/>
    <property type="match status" value="1"/>
</dbReference>
<comment type="similarity">
    <text evidence="1">Belongs to the universal ribosomal protein uL16 family.</text>
</comment>
<sequence length="175" mass="19780">MPPIFYKAPLAVPRKVPKGRILPLSSPDIRLGKCLITLTPRRIKAESLEKLRFALKRILNRQKERNVDVHATYAVTQNPEGVKMGQGKGKIHHYVARVPAGYPIVHLPQLKPLVGTKEPLFWGFARAVGNIPASCGFRSQQNQFDVDNVSLKSNERITTNLNIQRKLLRLRFSRG</sequence>
<evidence type="ECO:0000313" key="5">
    <source>
        <dbReference type="Proteomes" id="UP001057455"/>
    </source>
</evidence>
<name>A0A9W5TBJ8_BABOV</name>
<dbReference type="GO" id="GO:0032543">
    <property type="term" value="P:mitochondrial translation"/>
    <property type="evidence" value="ECO:0007669"/>
    <property type="project" value="TreeGrafter"/>
</dbReference>
<dbReference type="InterPro" id="IPR036920">
    <property type="entry name" value="Ribosomal_uL16_sf"/>
</dbReference>
<keyword evidence="3" id="KW-0687">Ribonucleoprotein</keyword>
<keyword evidence="2 4" id="KW-0689">Ribosomal protein</keyword>
<organism evidence="4 5">
    <name type="scientific">Babesia ovis</name>
    <dbReference type="NCBI Taxonomy" id="5869"/>
    <lineage>
        <taxon>Eukaryota</taxon>
        <taxon>Sar</taxon>
        <taxon>Alveolata</taxon>
        <taxon>Apicomplexa</taxon>
        <taxon>Aconoidasida</taxon>
        <taxon>Piroplasmida</taxon>
        <taxon>Babesiidae</taxon>
        <taxon>Babesia</taxon>
    </lineage>
</organism>
<evidence type="ECO:0000313" key="4">
    <source>
        <dbReference type="EMBL" id="GFE54803.1"/>
    </source>
</evidence>
<dbReference type="CDD" id="cd01433">
    <property type="entry name" value="Ribosomal_L16_L10e"/>
    <property type="match status" value="1"/>
</dbReference>
<dbReference type="InterPro" id="IPR047873">
    <property type="entry name" value="Ribosomal_uL16"/>
</dbReference>
<dbReference type="Gene3D" id="3.90.1170.10">
    <property type="entry name" value="Ribosomal protein L10e/L16"/>
    <property type="match status" value="1"/>
</dbReference>
<reference evidence="4" key="1">
    <citation type="submission" date="2019-12" db="EMBL/GenBank/DDBJ databases">
        <title>Genome sequence of Babesia ovis.</title>
        <authorList>
            <person name="Yamagishi J."/>
            <person name="Sevinc F."/>
            <person name="Xuan X."/>
        </authorList>
    </citation>
    <scope>NUCLEOTIDE SEQUENCE</scope>
    <source>
        <strain evidence="4">Selcuk</strain>
    </source>
</reference>
<dbReference type="EMBL" id="BLIY01000017">
    <property type="protein sequence ID" value="GFE54803.1"/>
    <property type="molecule type" value="Genomic_DNA"/>
</dbReference>
<proteinExistence type="inferred from homology"/>
<accession>A0A9W5TBJ8</accession>
<dbReference type="AlphaFoldDB" id="A0A9W5TBJ8"/>
<dbReference type="Proteomes" id="UP001057455">
    <property type="component" value="Unassembled WGS sequence"/>
</dbReference>
<comment type="caution">
    <text evidence="4">The sequence shown here is derived from an EMBL/GenBank/DDBJ whole genome shotgun (WGS) entry which is preliminary data.</text>
</comment>
<protein>
    <submittedName>
        <fullName evidence="4">Ribosomal protein L16</fullName>
    </submittedName>
</protein>
<dbReference type="InterPro" id="IPR000114">
    <property type="entry name" value="Ribosomal_uL16_bact-type"/>
</dbReference>
<dbReference type="PANTHER" id="PTHR12220">
    <property type="entry name" value="50S/60S RIBOSOMAL PROTEIN L16"/>
    <property type="match status" value="1"/>
</dbReference>
<dbReference type="Pfam" id="PF00252">
    <property type="entry name" value="Ribosomal_L16"/>
    <property type="match status" value="1"/>
</dbReference>
<evidence type="ECO:0000256" key="3">
    <source>
        <dbReference type="ARBA" id="ARBA00023274"/>
    </source>
</evidence>
<evidence type="ECO:0000256" key="1">
    <source>
        <dbReference type="ARBA" id="ARBA00008931"/>
    </source>
</evidence>
<dbReference type="GO" id="GO:0005762">
    <property type="term" value="C:mitochondrial large ribosomal subunit"/>
    <property type="evidence" value="ECO:0007669"/>
    <property type="project" value="TreeGrafter"/>
</dbReference>
<dbReference type="OrthoDB" id="268521at2759"/>
<keyword evidence="5" id="KW-1185">Reference proteome</keyword>